<organism evidence="9 10">
    <name type="scientific">Isachenkonia alkalipeptolytica</name>
    <dbReference type="NCBI Taxonomy" id="2565777"/>
    <lineage>
        <taxon>Bacteria</taxon>
        <taxon>Bacillati</taxon>
        <taxon>Bacillota</taxon>
        <taxon>Clostridia</taxon>
        <taxon>Eubacteriales</taxon>
        <taxon>Clostridiaceae</taxon>
        <taxon>Isachenkonia</taxon>
    </lineage>
</organism>
<sequence>MPIPALNIKYREDKGGKSANLARKQKKVPAVIYAKGMETRSILVDEREMEALLYRHGESTRLALNLEGEKHLGIIKDIQRSNKKNYLLHIDFQVLNENEKFRFSLPIYVHNKEEMEKGEQIVQVQMDEVEIQTLPRFFPEDIFVDLTLLKEKDNVTISDLNIFDNEELEILDDPETVIATLVYAAPEEEEETEEEEVTEPELIGEKKEDEEE</sequence>
<dbReference type="Pfam" id="PF14693">
    <property type="entry name" value="Ribosomal_TL5_C"/>
    <property type="match status" value="1"/>
</dbReference>
<dbReference type="InterPro" id="IPR020930">
    <property type="entry name" value="Ribosomal_uL5_bac-type"/>
</dbReference>
<dbReference type="Proteomes" id="UP000449710">
    <property type="component" value="Unassembled WGS sequence"/>
</dbReference>
<keyword evidence="3 5" id="KW-0689">Ribosomal protein</keyword>
<evidence type="ECO:0000256" key="4">
    <source>
        <dbReference type="ARBA" id="ARBA00023274"/>
    </source>
</evidence>
<keyword evidence="10" id="KW-1185">Reference proteome</keyword>
<dbReference type="SUPFAM" id="SSF50715">
    <property type="entry name" value="Ribosomal protein L25-like"/>
    <property type="match status" value="1"/>
</dbReference>
<dbReference type="Pfam" id="PF01386">
    <property type="entry name" value="Ribosomal_L25p"/>
    <property type="match status" value="1"/>
</dbReference>
<dbReference type="Gene3D" id="2.40.240.10">
    <property type="entry name" value="Ribosomal Protein L25, Chain P"/>
    <property type="match status" value="1"/>
</dbReference>
<evidence type="ECO:0000313" key="10">
    <source>
        <dbReference type="Proteomes" id="UP000449710"/>
    </source>
</evidence>
<dbReference type="GO" id="GO:0006412">
    <property type="term" value="P:translation"/>
    <property type="evidence" value="ECO:0007669"/>
    <property type="project" value="UniProtKB-UniRule"/>
</dbReference>
<dbReference type="CDD" id="cd00495">
    <property type="entry name" value="Ribosomal_L25_TL5_CTC"/>
    <property type="match status" value="1"/>
</dbReference>
<feature type="region of interest" description="Disordered" evidence="6">
    <location>
        <begin position="185"/>
        <end position="212"/>
    </location>
</feature>
<feature type="domain" description="Large ribosomal subunit protein bL25 L25" evidence="7">
    <location>
        <begin position="6"/>
        <end position="92"/>
    </location>
</feature>
<dbReference type="GO" id="GO:0022625">
    <property type="term" value="C:cytosolic large ribosomal subunit"/>
    <property type="evidence" value="ECO:0007669"/>
    <property type="project" value="TreeGrafter"/>
</dbReference>
<evidence type="ECO:0000259" key="7">
    <source>
        <dbReference type="Pfam" id="PF01386"/>
    </source>
</evidence>
<reference evidence="9 10" key="1">
    <citation type="submission" date="2019-04" db="EMBL/GenBank/DDBJ databases">
        <title>Isachenkonia alkalipeptolytica gen. nov. sp. nov. a new anaerobic, alkiliphilic organothrophic bacterium capable to reduce synthesized ferrihydrite isolated from a soda lake.</title>
        <authorList>
            <person name="Toshchakov S.V."/>
            <person name="Zavarzina D.G."/>
            <person name="Zhilina T.N."/>
            <person name="Kostrikina N.A."/>
            <person name="Kublanov I.V."/>
        </authorList>
    </citation>
    <scope>NUCLEOTIDE SEQUENCE [LARGE SCALE GENOMIC DNA]</scope>
    <source>
        <strain evidence="9 10">Z-1701</strain>
    </source>
</reference>
<protein>
    <recommendedName>
        <fullName evidence="5">Large ribosomal subunit protein bL25</fullName>
    </recommendedName>
    <alternativeName>
        <fullName evidence="5">General stress protein CTC</fullName>
    </alternativeName>
</protein>
<dbReference type="RefSeq" id="WP_160723640.1">
    <property type="nucleotide sequence ID" value="NZ_SUMG01000048.1"/>
</dbReference>
<proteinExistence type="inferred from homology"/>
<evidence type="ECO:0000256" key="3">
    <source>
        <dbReference type="ARBA" id="ARBA00022980"/>
    </source>
</evidence>
<dbReference type="AlphaFoldDB" id="A0AA43XNF5"/>
<feature type="compositionally biased region" description="Acidic residues" evidence="6">
    <location>
        <begin position="186"/>
        <end position="199"/>
    </location>
</feature>
<dbReference type="HAMAP" id="MF_01334">
    <property type="entry name" value="Ribosomal_bL25_CTC"/>
    <property type="match status" value="1"/>
</dbReference>
<dbReference type="GO" id="GO:0003735">
    <property type="term" value="F:structural constituent of ribosome"/>
    <property type="evidence" value="ECO:0007669"/>
    <property type="project" value="InterPro"/>
</dbReference>
<dbReference type="EMBL" id="SUMG01000048">
    <property type="protein sequence ID" value="NBG89701.1"/>
    <property type="molecule type" value="Genomic_DNA"/>
</dbReference>
<dbReference type="NCBIfam" id="TIGR00731">
    <property type="entry name" value="bL25_bact_ctc"/>
    <property type="match status" value="1"/>
</dbReference>
<evidence type="ECO:0000256" key="5">
    <source>
        <dbReference type="HAMAP-Rule" id="MF_01334"/>
    </source>
</evidence>
<dbReference type="InterPro" id="IPR020056">
    <property type="entry name" value="Rbsml_bL25/Gln-tRNA_synth_N"/>
</dbReference>
<dbReference type="PANTHER" id="PTHR33284">
    <property type="entry name" value="RIBOSOMAL PROTEIN L25/GLN-TRNA SYNTHETASE, ANTI-CODON-BINDING DOMAIN-CONTAINING PROTEIN"/>
    <property type="match status" value="1"/>
</dbReference>
<keyword evidence="4 5" id="KW-0687">Ribonucleoprotein</keyword>
<gene>
    <name evidence="5" type="primary">rplY</name>
    <name evidence="5" type="synonym">ctc</name>
    <name evidence="9" type="ORF">ISALK_14630</name>
</gene>
<feature type="compositionally biased region" description="Basic and acidic residues" evidence="6">
    <location>
        <begin position="203"/>
        <end position="212"/>
    </location>
</feature>
<dbReference type="InterPro" id="IPR020057">
    <property type="entry name" value="Ribosomal_bL25_b-dom"/>
</dbReference>
<keyword evidence="1 5" id="KW-0699">rRNA-binding</keyword>
<evidence type="ECO:0000256" key="6">
    <source>
        <dbReference type="SAM" id="MobiDB-lite"/>
    </source>
</evidence>
<dbReference type="InterPro" id="IPR011035">
    <property type="entry name" value="Ribosomal_bL25/Gln-tRNA_synth"/>
</dbReference>
<dbReference type="InterPro" id="IPR029751">
    <property type="entry name" value="Ribosomal_L25_dom"/>
</dbReference>
<comment type="similarity">
    <text evidence="5">Belongs to the bacterial ribosomal protein bL25 family. CTC subfamily.</text>
</comment>
<dbReference type="PANTHER" id="PTHR33284:SF1">
    <property type="entry name" value="RIBOSOMAL PROTEIN L25_GLN-TRNA SYNTHETASE, ANTI-CODON-BINDING DOMAIN-CONTAINING PROTEIN"/>
    <property type="match status" value="1"/>
</dbReference>
<evidence type="ECO:0000256" key="2">
    <source>
        <dbReference type="ARBA" id="ARBA00022884"/>
    </source>
</evidence>
<evidence type="ECO:0000259" key="8">
    <source>
        <dbReference type="Pfam" id="PF14693"/>
    </source>
</evidence>
<feature type="domain" description="Large ribosomal subunit protein bL25 beta" evidence="8">
    <location>
        <begin position="102"/>
        <end position="182"/>
    </location>
</feature>
<dbReference type="InterPro" id="IPR001021">
    <property type="entry name" value="Ribosomal_bL25_long"/>
</dbReference>
<evidence type="ECO:0000256" key="1">
    <source>
        <dbReference type="ARBA" id="ARBA00022730"/>
    </source>
</evidence>
<name>A0AA43XNF5_9CLOT</name>
<keyword evidence="2 5" id="KW-0694">RNA-binding</keyword>
<evidence type="ECO:0000313" key="9">
    <source>
        <dbReference type="EMBL" id="NBG89701.1"/>
    </source>
</evidence>
<dbReference type="InterPro" id="IPR037121">
    <property type="entry name" value="Ribosomal_bL25_C"/>
</dbReference>
<comment type="caution">
    <text evidence="9">The sequence shown here is derived from an EMBL/GenBank/DDBJ whole genome shotgun (WGS) entry which is preliminary data.</text>
</comment>
<comment type="function">
    <text evidence="5">This is one of the proteins that binds to the 5S RNA in the ribosome where it forms part of the central protuberance.</text>
</comment>
<dbReference type="Gene3D" id="2.170.120.20">
    <property type="entry name" value="Ribosomal protein L25, beta domain"/>
    <property type="match status" value="1"/>
</dbReference>
<comment type="subunit">
    <text evidence="5">Part of the 50S ribosomal subunit; part of the 5S rRNA/L5/L18/L25 subcomplex. Contacts the 5S rRNA. Binds to the 5S rRNA independently of L5 and L18.</text>
</comment>
<accession>A0AA43XNF5</accession>
<dbReference type="GO" id="GO:0008097">
    <property type="term" value="F:5S rRNA binding"/>
    <property type="evidence" value="ECO:0007669"/>
    <property type="project" value="InterPro"/>
</dbReference>